<dbReference type="Proteomes" id="UP000612456">
    <property type="component" value="Unassembled WGS sequence"/>
</dbReference>
<evidence type="ECO:0000313" key="1">
    <source>
        <dbReference type="EMBL" id="GGD58775.1"/>
    </source>
</evidence>
<sequence length="59" mass="6788">MQDKQFHDTSMKRRAKGAFDAKAQLPDKLIAKCPCNEAIFSEYPNLVLQLSRFNYPLQA</sequence>
<accession>A0A917DR61</accession>
<comment type="caution">
    <text evidence="1">The sequence shown here is derived from an EMBL/GenBank/DDBJ whole genome shotgun (WGS) entry which is preliminary data.</text>
</comment>
<name>A0A917DR61_9BACL</name>
<organism evidence="1 2">
    <name type="scientific">Paenibacillus nasutitermitis</name>
    <dbReference type="NCBI Taxonomy" id="1652958"/>
    <lineage>
        <taxon>Bacteria</taxon>
        <taxon>Bacillati</taxon>
        <taxon>Bacillota</taxon>
        <taxon>Bacilli</taxon>
        <taxon>Bacillales</taxon>
        <taxon>Paenibacillaceae</taxon>
        <taxon>Paenibacillus</taxon>
    </lineage>
</organism>
<keyword evidence="2" id="KW-1185">Reference proteome</keyword>
<evidence type="ECO:0000313" key="2">
    <source>
        <dbReference type="Proteomes" id="UP000612456"/>
    </source>
</evidence>
<reference evidence="1" key="1">
    <citation type="journal article" date="2014" name="Int. J. Syst. Evol. Microbiol.">
        <title>Complete genome sequence of Corynebacterium casei LMG S-19264T (=DSM 44701T), isolated from a smear-ripened cheese.</title>
        <authorList>
            <consortium name="US DOE Joint Genome Institute (JGI-PGF)"/>
            <person name="Walter F."/>
            <person name="Albersmeier A."/>
            <person name="Kalinowski J."/>
            <person name="Ruckert C."/>
        </authorList>
    </citation>
    <scope>NUCLEOTIDE SEQUENCE</scope>
    <source>
        <strain evidence="1">CGMCC 1.15178</strain>
    </source>
</reference>
<reference evidence="1" key="2">
    <citation type="submission" date="2020-09" db="EMBL/GenBank/DDBJ databases">
        <authorList>
            <person name="Sun Q."/>
            <person name="Zhou Y."/>
        </authorList>
    </citation>
    <scope>NUCLEOTIDE SEQUENCE</scope>
    <source>
        <strain evidence="1">CGMCC 1.15178</strain>
    </source>
</reference>
<proteinExistence type="predicted"/>
<dbReference type="EMBL" id="BMHP01000001">
    <property type="protein sequence ID" value="GGD58775.1"/>
    <property type="molecule type" value="Genomic_DNA"/>
</dbReference>
<dbReference type="AlphaFoldDB" id="A0A917DR61"/>
<gene>
    <name evidence="1" type="ORF">GCM10010911_15800</name>
</gene>
<protein>
    <submittedName>
        <fullName evidence="1">Uncharacterized protein</fullName>
    </submittedName>
</protein>